<gene>
    <name evidence="2" type="ORF">GSM42_18925</name>
</gene>
<proteinExistence type="predicted"/>
<feature type="transmembrane region" description="Helical" evidence="1">
    <location>
        <begin position="106"/>
        <end position="126"/>
    </location>
</feature>
<accession>A0A6I4VV61</accession>
<dbReference type="AlphaFoldDB" id="A0A6I4VV61"/>
<protein>
    <submittedName>
        <fullName evidence="2">Uncharacterized protein</fullName>
    </submittedName>
</protein>
<dbReference type="Proteomes" id="UP000430692">
    <property type="component" value="Unassembled WGS sequence"/>
</dbReference>
<organism evidence="2 3">
    <name type="scientific">Shimazuella alba</name>
    <dbReference type="NCBI Taxonomy" id="2690964"/>
    <lineage>
        <taxon>Bacteria</taxon>
        <taxon>Bacillati</taxon>
        <taxon>Bacillota</taxon>
        <taxon>Bacilli</taxon>
        <taxon>Bacillales</taxon>
        <taxon>Thermoactinomycetaceae</taxon>
        <taxon>Shimazuella</taxon>
    </lineage>
</organism>
<keyword evidence="3" id="KW-1185">Reference proteome</keyword>
<evidence type="ECO:0000313" key="2">
    <source>
        <dbReference type="EMBL" id="MXQ55759.1"/>
    </source>
</evidence>
<name>A0A6I4VV61_9BACL</name>
<comment type="caution">
    <text evidence="2">The sequence shown here is derived from an EMBL/GenBank/DDBJ whole genome shotgun (WGS) entry which is preliminary data.</text>
</comment>
<evidence type="ECO:0000313" key="3">
    <source>
        <dbReference type="Proteomes" id="UP000430692"/>
    </source>
</evidence>
<feature type="transmembrane region" description="Helical" evidence="1">
    <location>
        <begin position="159"/>
        <end position="176"/>
    </location>
</feature>
<keyword evidence="1" id="KW-1133">Transmembrane helix</keyword>
<sequence length="179" mass="19548">MGIVIASILWGFAEATLFFIIPDVLLSAVALRSGKKAFYACCYALLGALIGGTIMYFWGVTNPASSYQIVEKVPAIDQAMMQEVKTSLASDGLLSMILGPAKGIPYKIYAITASGVGISYAAFLLSSIPARFGRFFLVTLLSWAIGKYALPKWSCKSKFIIWAAAWLIIYTLYFWNNPS</sequence>
<feature type="transmembrane region" description="Helical" evidence="1">
    <location>
        <begin position="7"/>
        <end position="31"/>
    </location>
</feature>
<feature type="transmembrane region" description="Helical" evidence="1">
    <location>
        <begin position="37"/>
        <end position="58"/>
    </location>
</feature>
<evidence type="ECO:0000256" key="1">
    <source>
        <dbReference type="SAM" id="Phobius"/>
    </source>
</evidence>
<dbReference type="RefSeq" id="WP_160803109.1">
    <property type="nucleotide sequence ID" value="NZ_WUUL01000018.1"/>
</dbReference>
<feature type="transmembrane region" description="Helical" evidence="1">
    <location>
        <begin position="132"/>
        <end position="150"/>
    </location>
</feature>
<keyword evidence="1" id="KW-0812">Transmembrane</keyword>
<dbReference type="EMBL" id="WUUL01000018">
    <property type="protein sequence ID" value="MXQ55759.1"/>
    <property type="molecule type" value="Genomic_DNA"/>
</dbReference>
<keyword evidence="1" id="KW-0472">Membrane</keyword>
<reference evidence="2 3" key="1">
    <citation type="submission" date="2019-12" db="EMBL/GenBank/DDBJ databases">
        <title>Whole-genome analyses of novel actinobacteria.</title>
        <authorList>
            <person name="Sahin N."/>
            <person name="Saygin H."/>
        </authorList>
    </citation>
    <scope>NUCLEOTIDE SEQUENCE [LARGE SCALE GENOMIC DNA]</scope>
    <source>
        <strain evidence="2 3">KC615</strain>
    </source>
</reference>